<dbReference type="RefSeq" id="WP_119766056.1">
    <property type="nucleotide sequence ID" value="NZ_QYUJ01000014.1"/>
</dbReference>
<feature type="signal peptide" evidence="1">
    <location>
        <begin position="1"/>
        <end position="32"/>
    </location>
</feature>
<evidence type="ECO:0000256" key="1">
    <source>
        <dbReference type="SAM" id="SignalP"/>
    </source>
</evidence>
<protein>
    <submittedName>
        <fullName evidence="2">TRAP transporter substrate-binding protein</fullName>
    </submittedName>
</protein>
<dbReference type="InterPro" id="IPR011852">
    <property type="entry name" value="TRAP_TAXI"/>
</dbReference>
<organism evidence="2 3">
    <name type="scientific">Deinococcus cavernae</name>
    <dbReference type="NCBI Taxonomy" id="2320857"/>
    <lineage>
        <taxon>Bacteria</taxon>
        <taxon>Thermotogati</taxon>
        <taxon>Deinococcota</taxon>
        <taxon>Deinococci</taxon>
        <taxon>Deinococcales</taxon>
        <taxon>Deinococcaceae</taxon>
        <taxon>Deinococcus</taxon>
    </lineage>
</organism>
<dbReference type="Pfam" id="PF16868">
    <property type="entry name" value="NMT1_3"/>
    <property type="match status" value="1"/>
</dbReference>
<keyword evidence="3" id="KW-1185">Reference proteome</keyword>
<dbReference type="Gene3D" id="3.40.190.10">
    <property type="entry name" value="Periplasmic binding protein-like II"/>
    <property type="match status" value="2"/>
</dbReference>
<keyword evidence="1" id="KW-0732">Signal</keyword>
<dbReference type="SUPFAM" id="SSF53850">
    <property type="entry name" value="Periplasmic binding protein-like II"/>
    <property type="match status" value="1"/>
</dbReference>
<accession>A0A418VBE6</accession>
<proteinExistence type="predicted"/>
<reference evidence="2 3" key="1">
    <citation type="submission" date="2018-09" db="EMBL/GenBank/DDBJ databases">
        <authorList>
            <person name="Zhu H."/>
        </authorList>
    </citation>
    <scope>NUCLEOTIDE SEQUENCE [LARGE SCALE GENOMIC DNA]</scope>
    <source>
        <strain evidence="2 3">K2S05-167</strain>
    </source>
</reference>
<dbReference type="Proteomes" id="UP000286287">
    <property type="component" value="Unassembled WGS sequence"/>
</dbReference>
<sequence length="309" mass="34011">MRHPVRTTATLLCTASLCTVSLCTAPFCTAQAAPPLFLDVATSPKGSSASDMFRDIGRVCMNASFLRQRQTSGSVENLDLLLGNQVSLAFIQLDVLKARDQIDKDPRARELKQLLPLNFDEIHLIAPRPQQKKNVFGKVSIVGATKFSDLKGKKVGTWGGSMITANVLKAKSGLPFTIVEYKNREDTLKALAAGQVDAALSVVGQPADWVKALDAARYALLPLDIPSSKVNGFYREATLRYPQLGSGVPTYGVQRILVTRAFKTPEKRAALLNYQKCALGKLTALQETEGFHPKWNEVTFKESDWPWFR</sequence>
<dbReference type="PANTHER" id="PTHR42941:SF1">
    <property type="entry name" value="SLL1037 PROTEIN"/>
    <property type="match status" value="1"/>
</dbReference>
<evidence type="ECO:0000313" key="3">
    <source>
        <dbReference type="Proteomes" id="UP000286287"/>
    </source>
</evidence>
<gene>
    <name evidence="2" type="ORF">D3875_18955</name>
</gene>
<evidence type="ECO:0000313" key="2">
    <source>
        <dbReference type="EMBL" id="RJF73322.1"/>
    </source>
</evidence>
<feature type="chain" id="PRO_5019033936" evidence="1">
    <location>
        <begin position="33"/>
        <end position="309"/>
    </location>
</feature>
<name>A0A418VBE6_9DEIO</name>
<dbReference type="PANTHER" id="PTHR42941">
    <property type="entry name" value="SLL1037 PROTEIN"/>
    <property type="match status" value="1"/>
</dbReference>
<dbReference type="OrthoDB" id="9776669at2"/>
<comment type="caution">
    <text evidence="2">The sequence shown here is derived from an EMBL/GenBank/DDBJ whole genome shotgun (WGS) entry which is preliminary data.</text>
</comment>
<dbReference type="EMBL" id="QYUJ01000014">
    <property type="protein sequence ID" value="RJF73322.1"/>
    <property type="molecule type" value="Genomic_DNA"/>
</dbReference>
<dbReference type="AlphaFoldDB" id="A0A418VBE6"/>